<evidence type="ECO:0000256" key="1">
    <source>
        <dbReference type="SAM" id="MobiDB-lite"/>
    </source>
</evidence>
<feature type="compositionally biased region" description="Polar residues" evidence="1">
    <location>
        <begin position="53"/>
        <end position="65"/>
    </location>
</feature>
<dbReference type="EMBL" id="CDMZ01001333">
    <property type="protein sequence ID" value="CEM31035.1"/>
    <property type="molecule type" value="Genomic_DNA"/>
</dbReference>
<dbReference type="AlphaFoldDB" id="A0A0G4GLS2"/>
<reference evidence="2" key="1">
    <citation type="submission" date="2014-11" db="EMBL/GenBank/DDBJ databases">
        <authorList>
            <person name="Otto D Thomas"/>
            <person name="Naeem Raeece"/>
        </authorList>
    </citation>
    <scope>NUCLEOTIDE SEQUENCE</scope>
</reference>
<organism evidence="2">
    <name type="scientific">Chromera velia CCMP2878</name>
    <dbReference type="NCBI Taxonomy" id="1169474"/>
    <lineage>
        <taxon>Eukaryota</taxon>
        <taxon>Sar</taxon>
        <taxon>Alveolata</taxon>
        <taxon>Colpodellida</taxon>
        <taxon>Chromeraceae</taxon>
        <taxon>Chromera</taxon>
    </lineage>
</organism>
<gene>
    <name evidence="2" type="ORF">Cvel_22445</name>
</gene>
<proteinExistence type="predicted"/>
<evidence type="ECO:0000313" key="2">
    <source>
        <dbReference type="EMBL" id="CEM31035.1"/>
    </source>
</evidence>
<protein>
    <submittedName>
        <fullName evidence="2">Uncharacterized protein</fullName>
    </submittedName>
</protein>
<sequence length="160" mass="17224">MPDVYCYLFSLPVASAQQDLHRPPCITHRLQPPQRSKTSAVAADTEAQERLTQETNTGATPTPSVGTLGRDNLCQPVQQQQQQSQQRGPRNIPVIDVDDAVVDGHSGARGQADMVPNPLVDPGGSVGQPTTIFGEVYARLPILGEEPDYSFLVGEAEALH</sequence>
<feature type="region of interest" description="Disordered" evidence="1">
    <location>
        <begin position="24"/>
        <end position="93"/>
    </location>
</feature>
<accession>A0A0G4GLS2</accession>
<feature type="compositionally biased region" description="Low complexity" evidence="1">
    <location>
        <begin position="75"/>
        <end position="86"/>
    </location>
</feature>
<dbReference type="VEuPathDB" id="CryptoDB:Cvel_22445"/>
<name>A0A0G4GLS2_9ALVE</name>